<organism evidence="7 8">
    <name type="scientific">Arthrobacter livingstonensis</name>
    <dbReference type="NCBI Taxonomy" id="670078"/>
    <lineage>
        <taxon>Bacteria</taxon>
        <taxon>Bacillati</taxon>
        <taxon>Actinomycetota</taxon>
        <taxon>Actinomycetes</taxon>
        <taxon>Micrococcales</taxon>
        <taxon>Micrococcaceae</taxon>
        <taxon>Arthrobacter</taxon>
    </lineage>
</organism>
<keyword evidence="4 5" id="KW-0472">Membrane</keyword>
<evidence type="ECO:0000313" key="8">
    <source>
        <dbReference type="Proteomes" id="UP000247832"/>
    </source>
</evidence>
<dbReference type="EMBL" id="QJVD01000004">
    <property type="protein sequence ID" value="PYI68743.1"/>
    <property type="molecule type" value="Genomic_DNA"/>
</dbReference>
<keyword evidence="3 5" id="KW-1133">Transmembrane helix</keyword>
<reference evidence="7 8" key="1">
    <citation type="submission" date="2018-05" db="EMBL/GenBank/DDBJ databases">
        <title>Genetic diversity of glacier-inhabiting Cryobacterium bacteria in China and description of Cryobacterium mengkeensis sp. nov. and Arthrobacter glacialis sp. nov.</title>
        <authorList>
            <person name="Liu Q."/>
            <person name="Xin Y.-H."/>
        </authorList>
    </citation>
    <scope>NUCLEOTIDE SEQUENCE [LARGE SCALE GENOMIC DNA]</scope>
    <source>
        <strain evidence="7 8">LI2</strain>
    </source>
</reference>
<feature type="transmembrane region" description="Helical" evidence="5">
    <location>
        <begin position="44"/>
        <end position="63"/>
    </location>
</feature>
<comment type="caution">
    <text evidence="7">The sequence shown here is derived from an EMBL/GenBank/DDBJ whole genome shotgun (WGS) entry which is preliminary data.</text>
</comment>
<evidence type="ECO:0000259" key="6">
    <source>
        <dbReference type="Pfam" id="PF04138"/>
    </source>
</evidence>
<evidence type="ECO:0000313" key="7">
    <source>
        <dbReference type="EMBL" id="PYI68743.1"/>
    </source>
</evidence>
<comment type="subcellular location">
    <subcellularLocation>
        <location evidence="1">Membrane</location>
        <topology evidence="1">Multi-pass membrane protein</topology>
    </subcellularLocation>
</comment>
<evidence type="ECO:0000256" key="4">
    <source>
        <dbReference type="ARBA" id="ARBA00023136"/>
    </source>
</evidence>
<feature type="transmembrane region" description="Helical" evidence="5">
    <location>
        <begin position="139"/>
        <end position="161"/>
    </location>
</feature>
<proteinExistence type="predicted"/>
<accession>A0A2V5LFV1</accession>
<dbReference type="RefSeq" id="WP_110499995.1">
    <property type="nucleotide sequence ID" value="NZ_QJVD01000004.1"/>
</dbReference>
<dbReference type="Proteomes" id="UP000247832">
    <property type="component" value="Unassembled WGS sequence"/>
</dbReference>
<dbReference type="InterPro" id="IPR007267">
    <property type="entry name" value="GtrA_DPMS_TM"/>
</dbReference>
<dbReference type="OrthoDB" id="3733399at2"/>
<evidence type="ECO:0000256" key="1">
    <source>
        <dbReference type="ARBA" id="ARBA00004141"/>
    </source>
</evidence>
<evidence type="ECO:0000256" key="3">
    <source>
        <dbReference type="ARBA" id="ARBA00022989"/>
    </source>
</evidence>
<dbReference type="Pfam" id="PF04138">
    <property type="entry name" value="GtrA_DPMS_TM"/>
    <property type="match status" value="1"/>
</dbReference>
<name>A0A2V5LFV1_9MICC</name>
<dbReference type="AlphaFoldDB" id="A0A2V5LFV1"/>
<sequence length="173" mass="19146">MATTTPAEPAALEPVPGTGAGRAVPATLSRVWHRHPVLFSQLRGFGVVAVICTVVSILIFAAIRQPLGTQWANAISLVLCSVLNTELNRRISFGVRGMHLWWRDQRRGLWVMLLALAMTSGSLWVLHEVSPNASIVAELVVITLGNVASAVMRFLLLRYWIFRRLRKRELAAV</sequence>
<keyword evidence="8" id="KW-1185">Reference proteome</keyword>
<gene>
    <name evidence="7" type="ORF">CVV68_05465</name>
</gene>
<protein>
    <submittedName>
        <fullName evidence="7">GtrA family protein</fullName>
    </submittedName>
</protein>
<feature type="domain" description="GtrA/DPMS transmembrane" evidence="6">
    <location>
        <begin position="45"/>
        <end position="162"/>
    </location>
</feature>
<feature type="transmembrane region" description="Helical" evidence="5">
    <location>
        <begin position="108"/>
        <end position="127"/>
    </location>
</feature>
<dbReference type="GO" id="GO:0000271">
    <property type="term" value="P:polysaccharide biosynthetic process"/>
    <property type="evidence" value="ECO:0007669"/>
    <property type="project" value="InterPro"/>
</dbReference>
<keyword evidence="2 5" id="KW-0812">Transmembrane</keyword>
<dbReference type="GO" id="GO:0016020">
    <property type="term" value="C:membrane"/>
    <property type="evidence" value="ECO:0007669"/>
    <property type="project" value="UniProtKB-SubCell"/>
</dbReference>
<evidence type="ECO:0000256" key="2">
    <source>
        <dbReference type="ARBA" id="ARBA00022692"/>
    </source>
</evidence>
<evidence type="ECO:0000256" key="5">
    <source>
        <dbReference type="SAM" id="Phobius"/>
    </source>
</evidence>